<accession>A0A7W0C8M2</accession>
<keyword evidence="6" id="KW-0472">Membrane</keyword>
<evidence type="ECO:0000256" key="5">
    <source>
        <dbReference type="ARBA" id="ARBA00023004"/>
    </source>
</evidence>
<dbReference type="RefSeq" id="WP_181550796.1">
    <property type="nucleotide sequence ID" value="NZ_JACDUS010000003.1"/>
</dbReference>
<protein>
    <submittedName>
        <fullName evidence="8">Rubredoxin</fullName>
    </submittedName>
</protein>
<dbReference type="GO" id="GO:0046872">
    <property type="term" value="F:metal ion binding"/>
    <property type="evidence" value="ECO:0007669"/>
    <property type="project" value="UniProtKB-KW"/>
</dbReference>
<dbReference type="EMBL" id="JACDUS010000003">
    <property type="protein sequence ID" value="MBA2881142.1"/>
    <property type="molecule type" value="Genomic_DNA"/>
</dbReference>
<dbReference type="GO" id="GO:0009055">
    <property type="term" value="F:electron transfer activity"/>
    <property type="evidence" value="ECO:0007669"/>
    <property type="project" value="InterPro"/>
</dbReference>
<evidence type="ECO:0000256" key="4">
    <source>
        <dbReference type="ARBA" id="ARBA00022982"/>
    </source>
</evidence>
<comment type="caution">
    <text evidence="8">The sequence shown here is derived from an EMBL/GenBank/DDBJ whole genome shotgun (WGS) entry which is preliminary data.</text>
</comment>
<dbReference type="AlphaFoldDB" id="A0A7W0C8M2"/>
<dbReference type="InterPro" id="IPR020942">
    <property type="entry name" value="Cyt_c_III_dom"/>
</dbReference>
<proteinExistence type="predicted"/>
<gene>
    <name evidence="8" type="ORF">HNR65_001468</name>
</gene>
<feature type="domain" description="Class III cytochrome C" evidence="7">
    <location>
        <begin position="38"/>
        <end position="89"/>
    </location>
</feature>
<dbReference type="Pfam" id="PF02085">
    <property type="entry name" value="Cytochrom_CIII"/>
    <property type="match status" value="2"/>
</dbReference>
<keyword evidence="4" id="KW-0249">Electron transport</keyword>
<keyword evidence="2" id="KW-0349">Heme</keyword>
<name>A0A7W0C8M2_9BACT</name>
<keyword evidence="6" id="KW-1133">Transmembrane helix</keyword>
<dbReference type="SUPFAM" id="SSF48695">
    <property type="entry name" value="Multiheme cytochromes"/>
    <property type="match status" value="1"/>
</dbReference>
<keyword evidence="9" id="KW-1185">Reference proteome</keyword>
<sequence length="210" mass="23151">MSENNERKIAYVIALVCLVVGIVVYAALPSKSSEEPVRVMYESTGENVLFSHMEHTEDYGQDCFACHHEIAYDESKGHDSCGSCHDAESTRVPALGQDGLFDHETHSQYYGLSCTDCHHMYDPDSGSQPQNCNACHMETGDDYMPSLSDSFHQQCIGCHQDFGVGPTTENCNDCHGARKRADAFHDQCTGCHEQAGQGPLRDDCTGCHAY</sequence>
<dbReference type="Gene3D" id="3.90.10.10">
    <property type="entry name" value="Cytochrome C3"/>
    <property type="match status" value="3"/>
</dbReference>
<dbReference type="GO" id="GO:0020037">
    <property type="term" value="F:heme binding"/>
    <property type="evidence" value="ECO:0007669"/>
    <property type="project" value="InterPro"/>
</dbReference>
<evidence type="ECO:0000256" key="2">
    <source>
        <dbReference type="ARBA" id="ARBA00022617"/>
    </source>
</evidence>
<evidence type="ECO:0000256" key="3">
    <source>
        <dbReference type="ARBA" id="ARBA00022723"/>
    </source>
</evidence>
<dbReference type="CDD" id="cd08168">
    <property type="entry name" value="Cytochrom_C3"/>
    <property type="match status" value="2"/>
</dbReference>
<evidence type="ECO:0000313" key="8">
    <source>
        <dbReference type="EMBL" id="MBA2881142.1"/>
    </source>
</evidence>
<keyword evidence="5" id="KW-0408">Iron</keyword>
<reference evidence="8 9" key="1">
    <citation type="submission" date="2020-07" db="EMBL/GenBank/DDBJ databases">
        <title>Genomic Encyclopedia of Type Strains, Phase IV (KMG-IV): sequencing the most valuable type-strain genomes for metagenomic binning, comparative biology and taxonomic classification.</title>
        <authorList>
            <person name="Goeker M."/>
        </authorList>
    </citation>
    <scope>NUCLEOTIDE SEQUENCE [LARGE SCALE GENOMIC DNA]</scope>
    <source>
        <strain evidence="8 9">DSM 17721</strain>
    </source>
</reference>
<keyword evidence="6" id="KW-0812">Transmembrane</keyword>
<feature type="domain" description="Class III cytochrome C" evidence="7">
    <location>
        <begin position="100"/>
        <end position="175"/>
    </location>
</feature>
<evidence type="ECO:0000256" key="1">
    <source>
        <dbReference type="ARBA" id="ARBA00022448"/>
    </source>
</evidence>
<keyword evidence="1" id="KW-0813">Transport</keyword>
<evidence type="ECO:0000256" key="6">
    <source>
        <dbReference type="SAM" id="Phobius"/>
    </source>
</evidence>
<dbReference type="InterPro" id="IPR036280">
    <property type="entry name" value="Multihaem_cyt_sf"/>
</dbReference>
<evidence type="ECO:0000313" key="9">
    <source>
        <dbReference type="Proteomes" id="UP000525298"/>
    </source>
</evidence>
<feature type="transmembrane region" description="Helical" evidence="6">
    <location>
        <begin position="9"/>
        <end position="28"/>
    </location>
</feature>
<dbReference type="Proteomes" id="UP000525298">
    <property type="component" value="Unassembled WGS sequence"/>
</dbReference>
<keyword evidence="3" id="KW-0479">Metal-binding</keyword>
<organism evidence="8 9">
    <name type="scientific">Desulfosalsimonas propionicica</name>
    <dbReference type="NCBI Taxonomy" id="332175"/>
    <lineage>
        <taxon>Bacteria</taxon>
        <taxon>Pseudomonadati</taxon>
        <taxon>Thermodesulfobacteriota</taxon>
        <taxon>Desulfobacteria</taxon>
        <taxon>Desulfobacterales</taxon>
        <taxon>Desulfosalsimonadaceae</taxon>
        <taxon>Desulfosalsimonas</taxon>
    </lineage>
</organism>
<evidence type="ECO:0000259" key="7">
    <source>
        <dbReference type="Pfam" id="PF02085"/>
    </source>
</evidence>